<dbReference type="OrthoDB" id="5734488at2"/>
<organism evidence="1 2">
    <name type="scientific">Candidatus Nitrospira nitrosa</name>
    <dbReference type="NCBI Taxonomy" id="1742972"/>
    <lineage>
        <taxon>Bacteria</taxon>
        <taxon>Pseudomonadati</taxon>
        <taxon>Nitrospirota</taxon>
        <taxon>Nitrospiria</taxon>
        <taxon>Nitrospirales</taxon>
        <taxon>Nitrospiraceae</taxon>
        <taxon>Nitrospira</taxon>
    </lineage>
</organism>
<evidence type="ECO:0000313" key="2">
    <source>
        <dbReference type="Proteomes" id="UP000199032"/>
    </source>
</evidence>
<protein>
    <recommendedName>
        <fullName evidence="3">DUF4440 domain-containing protein</fullName>
    </recommendedName>
</protein>
<dbReference type="EMBL" id="CZQA01000001">
    <property type="protein sequence ID" value="CUS32666.1"/>
    <property type="molecule type" value="Genomic_DNA"/>
</dbReference>
<evidence type="ECO:0000313" key="1">
    <source>
        <dbReference type="EMBL" id="CUS32666.1"/>
    </source>
</evidence>
<evidence type="ECO:0008006" key="3">
    <source>
        <dbReference type="Google" id="ProtNLM"/>
    </source>
</evidence>
<keyword evidence="2" id="KW-1185">Reference proteome</keyword>
<gene>
    <name evidence="1" type="ORF">COMA1_10752</name>
</gene>
<dbReference type="STRING" id="1742972.COMA1_10752"/>
<sequence length="116" mass="13637">MNFEDLSDTDILEIATPIMDHLMEASTRIDYEAHVRDFSDRMKKIVTKEYLRKVCEQYQAEKGFFAERQPVAVFKRPDSAAIIWKQRFTKAKGEFVAEMVLVHQNGRYLCDHAMVF</sequence>
<dbReference type="AlphaFoldDB" id="A0A0S4L7C3"/>
<name>A0A0S4L7C3_9BACT</name>
<accession>A0A0S4L7C3</accession>
<reference evidence="1 2" key="1">
    <citation type="submission" date="2015-10" db="EMBL/GenBank/DDBJ databases">
        <authorList>
            <person name="Gilbert D.G."/>
        </authorList>
    </citation>
    <scope>NUCLEOTIDE SEQUENCE [LARGE SCALE GENOMIC DNA]</scope>
    <source>
        <strain evidence="1">COMA1</strain>
    </source>
</reference>
<dbReference type="RefSeq" id="WP_090743869.1">
    <property type="nucleotide sequence ID" value="NZ_CZQA01000001.1"/>
</dbReference>
<proteinExistence type="predicted"/>
<dbReference type="Proteomes" id="UP000199032">
    <property type="component" value="Unassembled WGS sequence"/>
</dbReference>